<dbReference type="InterPro" id="IPR020565">
    <property type="entry name" value="ImidazoleglycerP_deHydtase_CS"/>
</dbReference>
<dbReference type="InterPro" id="IPR000807">
    <property type="entry name" value="ImidazoleglycerolP_deHydtase"/>
</dbReference>
<keyword evidence="4 6" id="KW-0368">Histidine biosynthesis</keyword>
<dbReference type="Pfam" id="PF00475">
    <property type="entry name" value="IGPD"/>
    <property type="match status" value="1"/>
</dbReference>
<comment type="caution">
    <text evidence="8">The sequence shown here is derived from an EMBL/GenBank/DDBJ whole genome shotgun (WGS) entry which is preliminary data.</text>
</comment>
<evidence type="ECO:0000313" key="9">
    <source>
        <dbReference type="Proteomes" id="UP000614424"/>
    </source>
</evidence>
<dbReference type="SUPFAM" id="SSF54211">
    <property type="entry name" value="Ribosomal protein S5 domain 2-like"/>
    <property type="match status" value="2"/>
</dbReference>
<evidence type="ECO:0000256" key="3">
    <source>
        <dbReference type="ARBA" id="ARBA00022605"/>
    </source>
</evidence>
<evidence type="ECO:0000313" key="8">
    <source>
        <dbReference type="EMBL" id="MBC8316688.1"/>
    </source>
</evidence>
<dbReference type="PANTHER" id="PTHR23133">
    <property type="entry name" value="IMIDAZOLEGLYCEROL-PHOSPHATE DEHYDRATASE HIS7"/>
    <property type="match status" value="1"/>
</dbReference>
<keyword evidence="6" id="KW-0963">Cytoplasm</keyword>
<dbReference type="NCBIfam" id="NF002111">
    <property type="entry name" value="PRK00951.2-1"/>
    <property type="match status" value="1"/>
</dbReference>
<keyword evidence="5 6" id="KW-0456">Lyase</keyword>
<dbReference type="UniPathway" id="UPA00031">
    <property type="reaction ID" value="UER00011"/>
</dbReference>
<comment type="catalytic activity">
    <reaction evidence="6 7">
        <text>D-erythro-1-(imidazol-4-yl)glycerol 3-phosphate = 3-(imidazol-4-yl)-2-oxopropyl phosphate + H2O</text>
        <dbReference type="Rhea" id="RHEA:11040"/>
        <dbReference type="ChEBI" id="CHEBI:15377"/>
        <dbReference type="ChEBI" id="CHEBI:57766"/>
        <dbReference type="ChEBI" id="CHEBI:58278"/>
        <dbReference type="EC" id="4.2.1.19"/>
    </reaction>
</comment>
<dbReference type="GO" id="GO:0005737">
    <property type="term" value="C:cytoplasm"/>
    <property type="evidence" value="ECO:0007669"/>
    <property type="project" value="UniProtKB-SubCell"/>
</dbReference>
<evidence type="ECO:0000256" key="1">
    <source>
        <dbReference type="ARBA" id="ARBA00005047"/>
    </source>
</evidence>
<evidence type="ECO:0000256" key="5">
    <source>
        <dbReference type="ARBA" id="ARBA00023239"/>
    </source>
</evidence>
<accession>A0A8J6TDQ7</accession>
<dbReference type="CDD" id="cd07914">
    <property type="entry name" value="IGPD"/>
    <property type="match status" value="1"/>
</dbReference>
<dbReference type="GO" id="GO:0000105">
    <property type="term" value="P:L-histidine biosynthetic process"/>
    <property type="evidence" value="ECO:0007669"/>
    <property type="project" value="UniProtKB-UniRule"/>
</dbReference>
<evidence type="ECO:0000256" key="6">
    <source>
        <dbReference type="HAMAP-Rule" id="MF_00076"/>
    </source>
</evidence>
<proteinExistence type="inferred from homology"/>
<dbReference type="HAMAP" id="MF_00076">
    <property type="entry name" value="HisB"/>
    <property type="match status" value="1"/>
</dbReference>
<reference evidence="8 9" key="1">
    <citation type="submission" date="2020-08" db="EMBL/GenBank/DDBJ databases">
        <title>Bridging the membrane lipid divide: bacteria of the FCB group superphylum have the potential to synthesize archaeal ether lipids.</title>
        <authorList>
            <person name="Villanueva L."/>
            <person name="Von Meijenfeldt F.A.B."/>
            <person name="Westbye A.B."/>
            <person name="Yadav S."/>
            <person name="Hopmans E.C."/>
            <person name="Dutilh B.E."/>
            <person name="Sinninghe Damste J.S."/>
        </authorList>
    </citation>
    <scope>NUCLEOTIDE SEQUENCE [LARGE SCALE GENOMIC DNA]</scope>
    <source>
        <strain evidence="8">NIOZ-UU47</strain>
    </source>
</reference>
<dbReference type="InterPro" id="IPR020568">
    <property type="entry name" value="Ribosomal_Su5_D2-typ_SF"/>
</dbReference>
<dbReference type="InterPro" id="IPR038494">
    <property type="entry name" value="IGPD_sf"/>
</dbReference>
<name>A0A8J6TDQ7_9BACT</name>
<sequence length="201" mass="21992">MDIGSQRASTITRKTKETDIVLDLCLDGSGKVEIATGVPFLDHMLTLFGVHGFFDLSMKANGDVEIDDHHTVEDIGICLGQAFKKALTDFGSINRYGHCSLPMDETIARVTVDLSNRPYLHYDVIELDQKVGTFDTALALEFFRALSLHGGMTLHIEVPYGENTHHVLEAIFKALGRTLSQASEVNARVTGILSSKGSLVD</sequence>
<dbReference type="PANTHER" id="PTHR23133:SF2">
    <property type="entry name" value="IMIDAZOLEGLYCEROL-PHOSPHATE DEHYDRATASE"/>
    <property type="match status" value="1"/>
</dbReference>
<dbReference type="FunFam" id="3.30.230.40:FF:000003">
    <property type="entry name" value="Imidazoleglycerol-phosphate dehydratase HisB"/>
    <property type="match status" value="1"/>
</dbReference>
<dbReference type="NCBIfam" id="NF002114">
    <property type="entry name" value="PRK00951.2-4"/>
    <property type="match status" value="1"/>
</dbReference>
<organism evidence="8 9">
    <name type="scientific">Candidatus Desulfobia pelagia</name>
    <dbReference type="NCBI Taxonomy" id="2841692"/>
    <lineage>
        <taxon>Bacteria</taxon>
        <taxon>Pseudomonadati</taxon>
        <taxon>Thermodesulfobacteriota</taxon>
        <taxon>Desulfobulbia</taxon>
        <taxon>Desulfobulbales</taxon>
        <taxon>Desulfobulbaceae</taxon>
        <taxon>Candidatus Desulfobia</taxon>
    </lineage>
</organism>
<dbReference type="Proteomes" id="UP000614424">
    <property type="component" value="Unassembled WGS sequence"/>
</dbReference>
<comment type="subcellular location">
    <subcellularLocation>
        <location evidence="6 7">Cytoplasm</location>
    </subcellularLocation>
</comment>
<dbReference type="Gene3D" id="3.30.230.40">
    <property type="entry name" value="Imidazole glycerol phosphate dehydratase, domain 1"/>
    <property type="match status" value="2"/>
</dbReference>
<dbReference type="EMBL" id="JACNJZ010000048">
    <property type="protein sequence ID" value="MBC8316688.1"/>
    <property type="molecule type" value="Genomic_DNA"/>
</dbReference>
<evidence type="ECO:0000256" key="7">
    <source>
        <dbReference type="RuleBase" id="RU000599"/>
    </source>
</evidence>
<keyword evidence="3 6" id="KW-0028">Amino-acid biosynthesis</keyword>
<dbReference type="EC" id="4.2.1.19" evidence="6 7"/>
<protein>
    <recommendedName>
        <fullName evidence="2 6">Imidazoleglycerol-phosphate dehydratase</fullName>
        <shortName evidence="6">IGPD</shortName>
        <ecNumber evidence="6 7">4.2.1.19</ecNumber>
    </recommendedName>
</protein>
<dbReference type="PROSITE" id="PS00954">
    <property type="entry name" value="IGP_DEHYDRATASE_1"/>
    <property type="match status" value="1"/>
</dbReference>
<comment type="pathway">
    <text evidence="1 6 7">Amino-acid biosynthesis; L-histidine biosynthesis; L-histidine from 5-phospho-alpha-D-ribose 1-diphosphate: step 6/9.</text>
</comment>
<evidence type="ECO:0000256" key="2">
    <source>
        <dbReference type="ARBA" id="ARBA00016664"/>
    </source>
</evidence>
<evidence type="ECO:0000256" key="4">
    <source>
        <dbReference type="ARBA" id="ARBA00023102"/>
    </source>
</evidence>
<gene>
    <name evidence="6 8" type="primary">hisB</name>
    <name evidence="8" type="ORF">H8E41_02210</name>
</gene>
<dbReference type="FunFam" id="3.30.230.40:FF:000001">
    <property type="entry name" value="Imidazoleglycerol-phosphate dehydratase HisB"/>
    <property type="match status" value="1"/>
</dbReference>
<dbReference type="PROSITE" id="PS00955">
    <property type="entry name" value="IGP_DEHYDRATASE_2"/>
    <property type="match status" value="1"/>
</dbReference>
<dbReference type="AlphaFoldDB" id="A0A8J6TDQ7"/>
<comment type="similarity">
    <text evidence="6 7">Belongs to the imidazoleglycerol-phosphate dehydratase family.</text>
</comment>
<dbReference type="GO" id="GO:0004424">
    <property type="term" value="F:imidazoleglycerol-phosphate dehydratase activity"/>
    <property type="evidence" value="ECO:0007669"/>
    <property type="project" value="UniProtKB-UniRule"/>
</dbReference>